<evidence type="ECO:0000256" key="3">
    <source>
        <dbReference type="ARBA" id="ARBA00023015"/>
    </source>
</evidence>
<comment type="caution">
    <text evidence="7">The sequence shown here is derived from an EMBL/GenBank/DDBJ whole genome shotgun (WGS) entry which is preliminary data.</text>
</comment>
<comment type="subcellular location">
    <subcellularLocation>
        <location evidence="1">Nucleus</location>
    </subcellularLocation>
</comment>
<evidence type="ECO:0000256" key="6">
    <source>
        <dbReference type="SAM" id="MobiDB-lite"/>
    </source>
</evidence>
<dbReference type="PANTHER" id="PTHR12434:SF6">
    <property type="entry name" value="MEDIATOR OF RNA POLYMERASE II TRANSCRIPTION SUBUNIT 22"/>
    <property type="match status" value="1"/>
</dbReference>
<comment type="similarity">
    <text evidence="2">Belongs to the Mediator complex subunit 22 family.</text>
</comment>
<feature type="region of interest" description="Disordered" evidence="6">
    <location>
        <begin position="19"/>
        <end position="44"/>
    </location>
</feature>
<keyword evidence="3" id="KW-0805">Transcription regulation</keyword>
<dbReference type="PANTHER" id="PTHR12434">
    <property type="entry name" value="MEDIATOR OF RNA POLYMERASE II TRANSCRIPTION SUBUNIT 22"/>
    <property type="match status" value="1"/>
</dbReference>
<protein>
    <recommendedName>
        <fullName evidence="9">Mediator of RNA polymerase II transcription subunit 22</fullName>
    </recommendedName>
</protein>
<evidence type="ECO:0000313" key="8">
    <source>
        <dbReference type="Proteomes" id="UP000297814"/>
    </source>
</evidence>
<feature type="compositionally biased region" description="Polar residues" evidence="6">
    <location>
        <begin position="19"/>
        <end position="29"/>
    </location>
</feature>
<keyword evidence="5" id="KW-0539">Nucleus</keyword>
<dbReference type="Proteomes" id="UP000297814">
    <property type="component" value="Unassembled WGS sequence"/>
</dbReference>
<dbReference type="GO" id="GO:0003712">
    <property type="term" value="F:transcription coregulator activity"/>
    <property type="evidence" value="ECO:0007669"/>
    <property type="project" value="InterPro"/>
</dbReference>
<keyword evidence="8" id="KW-1185">Reference proteome</keyword>
<name>A0A4Z1GMQ7_9HELO</name>
<dbReference type="InterPro" id="IPR009332">
    <property type="entry name" value="Med22"/>
</dbReference>
<dbReference type="GO" id="GO:0016592">
    <property type="term" value="C:mediator complex"/>
    <property type="evidence" value="ECO:0007669"/>
    <property type="project" value="InterPro"/>
</dbReference>
<dbReference type="GO" id="GO:0006357">
    <property type="term" value="P:regulation of transcription by RNA polymerase II"/>
    <property type="evidence" value="ECO:0007669"/>
    <property type="project" value="InterPro"/>
</dbReference>
<dbReference type="EMBL" id="PQXK01000080">
    <property type="protein sequence ID" value="TGO38196.1"/>
    <property type="molecule type" value="Genomic_DNA"/>
</dbReference>
<evidence type="ECO:0000256" key="4">
    <source>
        <dbReference type="ARBA" id="ARBA00023163"/>
    </source>
</evidence>
<feature type="region of interest" description="Disordered" evidence="6">
    <location>
        <begin position="436"/>
        <end position="471"/>
    </location>
</feature>
<evidence type="ECO:0000256" key="2">
    <source>
        <dbReference type="ARBA" id="ARBA00005942"/>
    </source>
</evidence>
<evidence type="ECO:0000256" key="1">
    <source>
        <dbReference type="ARBA" id="ARBA00004123"/>
    </source>
</evidence>
<accession>A0A4Z1GMQ7</accession>
<evidence type="ECO:0000313" key="7">
    <source>
        <dbReference type="EMBL" id="TGO38196.1"/>
    </source>
</evidence>
<organism evidence="7 8">
    <name type="scientific">Botrytis hyacinthi</name>
    <dbReference type="NCBI Taxonomy" id="278943"/>
    <lineage>
        <taxon>Eukaryota</taxon>
        <taxon>Fungi</taxon>
        <taxon>Dikarya</taxon>
        <taxon>Ascomycota</taxon>
        <taxon>Pezizomycotina</taxon>
        <taxon>Leotiomycetes</taxon>
        <taxon>Helotiales</taxon>
        <taxon>Sclerotiniaceae</taxon>
        <taxon>Botrytis</taxon>
    </lineage>
</organism>
<keyword evidence="4" id="KW-0804">Transcription</keyword>
<sequence>MAGDRDLWDSARGDIIGTDSGNSIATSDSTRIHEDNGIDSSASSRPGLLARAISSDSMQINLANATNLLLPLGSEQMSGAPASHHSSHLTRIYESSVTDTSNFAGSGPISSMPSNNTGMTNWPMVSDSSMIRSTNAVATEPMSWIPGPEVAMPSSSGHQLGVVPSQPIGALTYGLNMPLQPVGSISENASSALPYSGVSMHLHSPIEFAGENITNSSLLDEDAANEVLGFAEPAFNNDRSCQENASLGLPREITTANELVFDNGTMRQEVSSTQITQYGLHMEVSLNFEDVSIPGLPNEVTATAQPIFNDEMLRQSDPYVQVVQNDVSIGNLLYDGNESRSPLPNAFAANEFPDFPELPESVFDNGMLHQDGPNPNLPNGVTANKFAELQELVIDNGILHQDDSRPNLPNEVTAIAEPVANKEAASITGLIANNKVTPATEPVAEDERPSRNDPVHKHESVHNDGSADNVAELRRSKADELTDRQERAIAALLIRFQNLVKLAALPTEDAFTKETAAAEGLRMEVESNALTSAAEDLLKLTRELKECWIFGSLRGIGEGEGDGEMETDSKKVAELIEKQLEKKHEQEKNKA</sequence>
<proteinExistence type="inferred from homology"/>
<gene>
    <name evidence="7" type="ORF">BHYA_0080g00440</name>
</gene>
<feature type="compositionally biased region" description="Basic and acidic residues" evidence="6">
    <location>
        <begin position="445"/>
        <end position="462"/>
    </location>
</feature>
<dbReference type="Pfam" id="PF06179">
    <property type="entry name" value="Med22"/>
    <property type="match status" value="1"/>
</dbReference>
<reference evidence="7 8" key="1">
    <citation type="submission" date="2017-12" db="EMBL/GenBank/DDBJ databases">
        <title>Comparative genomics of Botrytis spp.</title>
        <authorList>
            <person name="Valero-Jimenez C.A."/>
            <person name="Tapia P."/>
            <person name="Veloso J."/>
            <person name="Silva-Moreno E."/>
            <person name="Staats M."/>
            <person name="Valdes J.H."/>
            <person name="Van Kan J.A.L."/>
        </authorList>
    </citation>
    <scope>NUCLEOTIDE SEQUENCE [LARGE SCALE GENOMIC DNA]</scope>
    <source>
        <strain evidence="7 8">Bh0001</strain>
    </source>
</reference>
<evidence type="ECO:0008006" key="9">
    <source>
        <dbReference type="Google" id="ProtNLM"/>
    </source>
</evidence>
<dbReference type="AlphaFoldDB" id="A0A4Z1GMQ7"/>
<evidence type="ECO:0000256" key="5">
    <source>
        <dbReference type="ARBA" id="ARBA00023242"/>
    </source>
</evidence>